<dbReference type="EMBL" id="CP028858">
    <property type="protein sequence ID" value="AWB26425.1"/>
    <property type="molecule type" value="Genomic_DNA"/>
</dbReference>
<organism evidence="5 6">
    <name type="scientific">Halococcoides cellulosivorans</name>
    <dbReference type="NCBI Taxonomy" id="1679096"/>
    <lineage>
        <taxon>Archaea</taxon>
        <taxon>Methanobacteriati</taxon>
        <taxon>Methanobacteriota</taxon>
        <taxon>Stenosarchaea group</taxon>
        <taxon>Halobacteria</taxon>
        <taxon>Halobacteriales</taxon>
        <taxon>Haloarculaceae</taxon>
        <taxon>Halococcoides</taxon>
    </lineage>
</organism>
<evidence type="ECO:0000313" key="6">
    <source>
        <dbReference type="Proteomes" id="UP000244727"/>
    </source>
</evidence>
<accession>A0A2R4WY04</accession>
<evidence type="ECO:0000313" key="5">
    <source>
        <dbReference type="EMBL" id="AWB26425.1"/>
    </source>
</evidence>
<dbReference type="Pfam" id="PF24036">
    <property type="entry name" value="DUF7345"/>
    <property type="match status" value="1"/>
</dbReference>
<keyword evidence="6" id="KW-1185">Reference proteome</keyword>
<name>A0A2R4WY04_9EURY</name>
<keyword evidence="2" id="KW-0812">Transmembrane</keyword>
<keyword evidence="2" id="KW-0472">Membrane</keyword>
<feature type="compositionally biased region" description="Polar residues" evidence="1">
    <location>
        <begin position="248"/>
        <end position="257"/>
    </location>
</feature>
<evidence type="ECO:0008006" key="7">
    <source>
        <dbReference type="Google" id="ProtNLM"/>
    </source>
</evidence>
<reference evidence="5 6" key="1">
    <citation type="submission" date="2018-04" db="EMBL/GenBank/DDBJ databases">
        <title>Halococcoides cellulosivorans gen. nov., sp. nov., an extremely halophilic cellulose-utilizing haloarchaeon from hypersaline lakes.</title>
        <authorList>
            <person name="Sorokin D.Y."/>
            <person name="Toshchakov S.V."/>
            <person name="Samarov N.I."/>
            <person name="Korzhenkov A."/>
            <person name="Kublanov I.V."/>
        </authorList>
    </citation>
    <scope>NUCLEOTIDE SEQUENCE [LARGE SCALE GENOMIC DNA]</scope>
    <source>
        <strain evidence="5 6">HArcel1</strain>
    </source>
</reference>
<gene>
    <name evidence="5" type="ORF">HARCEL1_01150</name>
</gene>
<feature type="domain" description="DUF7343" evidence="3">
    <location>
        <begin position="287"/>
        <end position="347"/>
    </location>
</feature>
<sequence length="356" mass="37712">MRTVTVAVLAVALVAVATAGAAWSPAVDGQAVDADTVLMEADLQPSGTAVWTVAYRVRLDTDNETTAFEELRADVRDNESRYATAFRERMSGTVDAAAEDTGRAMTVANVSADARITRVPRSTGVLTYRFEWTGFARADGDRLIAGDALSGLYLDSNTVLTMAWPSDYETTRVAPSGEAGNRSVTWYGPRDFGPNEPSVAVAPADTASGPSGVSAGSQWPLVVIALALVVLLVVLGYGWHRRGDDADPTTTEGTSSDHAGVDETAADPDRGASADDTADGPPFDQSLLRNDEQVVRLLDANDGRMKQQAIAATLDWTDAKTSQVVGGLRDEGRVETFRIGRENVVELTTDGDPESA</sequence>
<dbReference type="Pfam" id="PF24034">
    <property type="entry name" value="DUF7343"/>
    <property type="match status" value="1"/>
</dbReference>
<dbReference type="KEGG" id="harc:HARCEL1_01150"/>
<feature type="transmembrane region" description="Helical" evidence="2">
    <location>
        <begin position="219"/>
        <end position="239"/>
    </location>
</feature>
<dbReference type="Proteomes" id="UP000244727">
    <property type="component" value="Chromosome"/>
</dbReference>
<dbReference type="InterPro" id="IPR055767">
    <property type="entry name" value="DUF7343"/>
</dbReference>
<evidence type="ECO:0000256" key="1">
    <source>
        <dbReference type="SAM" id="MobiDB-lite"/>
    </source>
</evidence>
<protein>
    <recommendedName>
        <fullName evidence="7">DUF4897 domain-containing protein</fullName>
    </recommendedName>
</protein>
<dbReference type="InterPro" id="IPR055769">
    <property type="entry name" value="DUF7345"/>
</dbReference>
<dbReference type="GeneID" id="36511071"/>
<dbReference type="AlphaFoldDB" id="A0A2R4WY04"/>
<evidence type="ECO:0000259" key="3">
    <source>
        <dbReference type="Pfam" id="PF24034"/>
    </source>
</evidence>
<evidence type="ECO:0000259" key="4">
    <source>
        <dbReference type="Pfam" id="PF24036"/>
    </source>
</evidence>
<feature type="region of interest" description="Disordered" evidence="1">
    <location>
        <begin position="242"/>
        <end position="288"/>
    </location>
</feature>
<proteinExistence type="predicted"/>
<dbReference type="RefSeq" id="WP_108380794.1">
    <property type="nucleotide sequence ID" value="NZ_CP028858.1"/>
</dbReference>
<feature type="domain" description="DUF7345" evidence="4">
    <location>
        <begin position="41"/>
        <end position="168"/>
    </location>
</feature>
<keyword evidence="2" id="KW-1133">Transmembrane helix</keyword>
<evidence type="ECO:0000256" key="2">
    <source>
        <dbReference type="SAM" id="Phobius"/>
    </source>
</evidence>